<dbReference type="InterPro" id="IPR051704">
    <property type="entry name" value="FAD_aromatic-hydroxylase"/>
</dbReference>
<accession>A0ABN2N5T7</accession>
<protein>
    <submittedName>
        <fullName evidence="2">FAD-dependent monooxygenase</fullName>
    </submittedName>
</protein>
<dbReference type="EMBL" id="BAAAQK010000011">
    <property type="protein sequence ID" value="GAA1853937.1"/>
    <property type="molecule type" value="Genomic_DNA"/>
</dbReference>
<dbReference type="Gene3D" id="3.50.50.60">
    <property type="entry name" value="FAD/NAD(P)-binding domain"/>
    <property type="match status" value="1"/>
</dbReference>
<dbReference type="Proteomes" id="UP001500449">
    <property type="component" value="Unassembled WGS sequence"/>
</dbReference>
<dbReference type="SUPFAM" id="SSF51905">
    <property type="entry name" value="FAD/NAD(P)-binding domain"/>
    <property type="match status" value="1"/>
</dbReference>
<evidence type="ECO:0000259" key="1">
    <source>
        <dbReference type="Pfam" id="PF01494"/>
    </source>
</evidence>
<organism evidence="2 3">
    <name type="scientific">Pseudonocardia ailaonensis</name>
    <dbReference type="NCBI Taxonomy" id="367279"/>
    <lineage>
        <taxon>Bacteria</taxon>
        <taxon>Bacillati</taxon>
        <taxon>Actinomycetota</taxon>
        <taxon>Actinomycetes</taxon>
        <taxon>Pseudonocardiales</taxon>
        <taxon>Pseudonocardiaceae</taxon>
        <taxon>Pseudonocardia</taxon>
    </lineage>
</organism>
<keyword evidence="3" id="KW-1185">Reference proteome</keyword>
<dbReference type="PRINTS" id="PR00420">
    <property type="entry name" value="RNGMNOXGNASE"/>
</dbReference>
<dbReference type="InterPro" id="IPR002938">
    <property type="entry name" value="FAD-bd"/>
</dbReference>
<comment type="caution">
    <text evidence="2">The sequence shown here is derived from an EMBL/GenBank/DDBJ whole genome shotgun (WGS) entry which is preliminary data.</text>
</comment>
<proteinExistence type="predicted"/>
<dbReference type="PANTHER" id="PTHR46865">
    <property type="entry name" value="OXIDOREDUCTASE-RELATED"/>
    <property type="match status" value="1"/>
</dbReference>
<dbReference type="GO" id="GO:0004497">
    <property type="term" value="F:monooxygenase activity"/>
    <property type="evidence" value="ECO:0007669"/>
    <property type="project" value="UniProtKB-KW"/>
</dbReference>
<dbReference type="Pfam" id="PF01494">
    <property type="entry name" value="FAD_binding_3"/>
    <property type="match status" value="1"/>
</dbReference>
<gene>
    <name evidence="2" type="ORF">GCM10009836_37500</name>
</gene>
<dbReference type="RefSeq" id="WP_344418377.1">
    <property type="nucleotide sequence ID" value="NZ_BAAAQK010000011.1"/>
</dbReference>
<dbReference type="Gene3D" id="3.30.9.10">
    <property type="entry name" value="D-Amino Acid Oxidase, subunit A, domain 2"/>
    <property type="match status" value="1"/>
</dbReference>
<dbReference type="PANTHER" id="PTHR46865:SF2">
    <property type="entry name" value="MONOOXYGENASE"/>
    <property type="match status" value="1"/>
</dbReference>
<dbReference type="InterPro" id="IPR036188">
    <property type="entry name" value="FAD/NAD-bd_sf"/>
</dbReference>
<evidence type="ECO:0000313" key="3">
    <source>
        <dbReference type="Proteomes" id="UP001500449"/>
    </source>
</evidence>
<evidence type="ECO:0000313" key="2">
    <source>
        <dbReference type="EMBL" id="GAA1853937.1"/>
    </source>
</evidence>
<keyword evidence="2" id="KW-0503">Monooxygenase</keyword>
<reference evidence="2 3" key="1">
    <citation type="journal article" date="2019" name="Int. J. Syst. Evol. Microbiol.">
        <title>The Global Catalogue of Microorganisms (GCM) 10K type strain sequencing project: providing services to taxonomists for standard genome sequencing and annotation.</title>
        <authorList>
            <consortium name="The Broad Institute Genomics Platform"/>
            <consortium name="The Broad Institute Genome Sequencing Center for Infectious Disease"/>
            <person name="Wu L."/>
            <person name="Ma J."/>
        </authorList>
    </citation>
    <scope>NUCLEOTIDE SEQUENCE [LARGE SCALE GENOMIC DNA]</scope>
    <source>
        <strain evidence="2 3">JCM 16009</strain>
    </source>
</reference>
<sequence length="400" mass="43257">MTTRSVLISGASISGPALAWWLNAAGWRTTVVERFGELRDTGQNIDVRGAAREVVRRMGLEDAALAATTGERGTVFVGRDGRALAEFPAGETDTSGATAEMEILRGELSRLLYEHTCGETEYVFGDRITALDDHGDGVAATFEHGPERTFDVVVIAEGLTSRTRALVFPQAEITSLGLYTAYLTIPRSTSDTDWWRWYNAPRGRSITLRPDNLGTTRATLSFMSDVGGLEDLEPDDQARVLRRTFADAGWETPRILDALDGTPFYFDLTGQMRLPAWSNGRRVMVGDAAYCASPLSGMGTSLALVGAYVLAGELATHDDHRAAFARYEAVMRPYVDGAQQLPPGTPRIAHPRTRAGVALLRAGIRVVGSAPVKRLAGLGGSLFSPPADKLELPQYPATVR</sequence>
<keyword evidence="2" id="KW-0560">Oxidoreductase</keyword>
<feature type="domain" description="FAD-binding" evidence="1">
    <location>
        <begin position="5"/>
        <end position="318"/>
    </location>
</feature>
<name>A0ABN2N5T7_9PSEU</name>